<feature type="region of interest" description="Disordered" evidence="1">
    <location>
        <begin position="183"/>
        <end position="228"/>
    </location>
</feature>
<feature type="compositionally biased region" description="Basic and acidic residues" evidence="1">
    <location>
        <begin position="118"/>
        <end position="150"/>
    </location>
</feature>
<comment type="caution">
    <text evidence="2">The sequence shown here is derived from an EMBL/GenBank/DDBJ whole genome shotgun (WGS) entry which is preliminary data.</text>
</comment>
<evidence type="ECO:0000313" key="2">
    <source>
        <dbReference type="EMBL" id="GKV51624.1"/>
    </source>
</evidence>
<protein>
    <submittedName>
        <fullName evidence="2">Uncharacterized protein</fullName>
    </submittedName>
</protein>
<name>A0AAV5MRJ1_9ROSI</name>
<feature type="compositionally biased region" description="Polar residues" evidence="1">
    <location>
        <begin position="186"/>
        <end position="201"/>
    </location>
</feature>
<organism evidence="2 3">
    <name type="scientific">Rubroshorea leprosula</name>
    <dbReference type="NCBI Taxonomy" id="152421"/>
    <lineage>
        <taxon>Eukaryota</taxon>
        <taxon>Viridiplantae</taxon>
        <taxon>Streptophyta</taxon>
        <taxon>Embryophyta</taxon>
        <taxon>Tracheophyta</taxon>
        <taxon>Spermatophyta</taxon>
        <taxon>Magnoliopsida</taxon>
        <taxon>eudicotyledons</taxon>
        <taxon>Gunneridae</taxon>
        <taxon>Pentapetalae</taxon>
        <taxon>rosids</taxon>
        <taxon>malvids</taxon>
        <taxon>Malvales</taxon>
        <taxon>Dipterocarpaceae</taxon>
        <taxon>Rubroshorea</taxon>
    </lineage>
</organism>
<feature type="compositionally biased region" description="Basic and acidic residues" evidence="1">
    <location>
        <begin position="217"/>
        <end position="228"/>
    </location>
</feature>
<reference evidence="2 3" key="1">
    <citation type="journal article" date="2021" name="Commun. Biol.">
        <title>The genome of Shorea leprosula (Dipterocarpaceae) highlights the ecological relevance of drought in aseasonal tropical rainforests.</title>
        <authorList>
            <person name="Ng K.K.S."/>
            <person name="Kobayashi M.J."/>
            <person name="Fawcett J.A."/>
            <person name="Hatakeyama M."/>
            <person name="Paape T."/>
            <person name="Ng C.H."/>
            <person name="Ang C.C."/>
            <person name="Tnah L.H."/>
            <person name="Lee C.T."/>
            <person name="Nishiyama T."/>
            <person name="Sese J."/>
            <person name="O'Brien M.J."/>
            <person name="Copetti D."/>
            <person name="Mohd Noor M.I."/>
            <person name="Ong R.C."/>
            <person name="Putra M."/>
            <person name="Sireger I.Z."/>
            <person name="Indrioko S."/>
            <person name="Kosugi Y."/>
            <person name="Izuno A."/>
            <person name="Isagi Y."/>
            <person name="Lee S.L."/>
            <person name="Shimizu K.K."/>
        </authorList>
    </citation>
    <scope>NUCLEOTIDE SEQUENCE [LARGE SCALE GENOMIC DNA]</scope>
    <source>
        <strain evidence="2">214</strain>
    </source>
</reference>
<dbReference type="AlphaFoldDB" id="A0AAV5MRJ1"/>
<proteinExistence type="predicted"/>
<dbReference type="EMBL" id="BPVZ01000520">
    <property type="protein sequence ID" value="GKV51624.1"/>
    <property type="molecule type" value="Genomic_DNA"/>
</dbReference>
<keyword evidence="3" id="KW-1185">Reference proteome</keyword>
<feature type="region of interest" description="Disordered" evidence="1">
    <location>
        <begin position="115"/>
        <end position="160"/>
    </location>
</feature>
<gene>
    <name evidence="2" type="ORF">SLEP1_g58259</name>
</gene>
<evidence type="ECO:0000256" key="1">
    <source>
        <dbReference type="SAM" id="MobiDB-lite"/>
    </source>
</evidence>
<accession>A0AAV5MRJ1</accession>
<sequence length="228" mass="25277">MLATLAFLQHSPTLSHASAASIPLSVNKSNLEQESKDAESEEIELKANGHLVFTELDFEDKKNDGFKGEHEKSQLSLKEHDCSNMALEPCADGKYDFQSDEVTGMTVKGSIGGRLRQRRWEGEDHNEQLSENESEKEKQMLHGDSQHDESNIGTESSSKLKKRLALVTVSNADGIAGRRLRRRWTEGTNNDTKVLSGMNKNTSDDKAINNTSSGKEAGGKSEAHEFWN</sequence>
<dbReference type="Proteomes" id="UP001054252">
    <property type="component" value="Unassembled WGS sequence"/>
</dbReference>
<evidence type="ECO:0000313" key="3">
    <source>
        <dbReference type="Proteomes" id="UP001054252"/>
    </source>
</evidence>